<evidence type="ECO:0000313" key="2">
    <source>
        <dbReference type="Proteomes" id="UP000828048"/>
    </source>
</evidence>
<accession>A0ACB7Y380</accession>
<sequence length="120" mass="13495">MVASLKGDVYGFGVVLLELATGQKPLDVSNAYFVDWVNQLSSSGRLNDAIDKSLCGKGHDEEIVQFLGIARHCVTFRPKDRWSMFQVYESLKSIAEVHGFSDQYEEFPMLFGAQDTNNLR</sequence>
<organism evidence="1 2">
    <name type="scientific">Vaccinium darrowii</name>
    <dbReference type="NCBI Taxonomy" id="229202"/>
    <lineage>
        <taxon>Eukaryota</taxon>
        <taxon>Viridiplantae</taxon>
        <taxon>Streptophyta</taxon>
        <taxon>Embryophyta</taxon>
        <taxon>Tracheophyta</taxon>
        <taxon>Spermatophyta</taxon>
        <taxon>Magnoliopsida</taxon>
        <taxon>eudicotyledons</taxon>
        <taxon>Gunneridae</taxon>
        <taxon>Pentapetalae</taxon>
        <taxon>asterids</taxon>
        <taxon>Ericales</taxon>
        <taxon>Ericaceae</taxon>
        <taxon>Vaccinioideae</taxon>
        <taxon>Vaccinieae</taxon>
        <taxon>Vaccinium</taxon>
    </lineage>
</organism>
<evidence type="ECO:0000313" key="1">
    <source>
        <dbReference type="EMBL" id="KAH7847460.1"/>
    </source>
</evidence>
<name>A0ACB7Y380_9ERIC</name>
<protein>
    <submittedName>
        <fullName evidence="1">Uncharacterized protein</fullName>
    </submittedName>
</protein>
<proteinExistence type="predicted"/>
<dbReference type="Proteomes" id="UP000828048">
    <property type="component" value="Chromosome 5"/>
</dbReference>
<reference evidence="1 2" key="1">
    <citation type="journal article" date="2021" name="Hortic Res">
        <title>High-quality reference genome and annotation aids understanding of berry development for evergreen blueberry (Vaccinium darrowii).</title>
        <authorList>
            <person name="Yu J."/>
            <person name="Hulse-Kemp A.M."/>
            <person name="Babiker E."/>
            <person name="Staton M."/>
        </authorList>
    </citation>
    <scope>NUCLEOTIDE SEQUENCE [LARGE SCALE GENOMIC DNA]</scope>
    <source>
        <strain evidence="2">cv. NJ 8807/NJ 8810</strain>
        <tissue evidence="1">Young leaf</tissue>
    </source>
</reference>
<keyword evidence="2" id="KW-1185">Reference proteome</keyword>
<comment type="caution">
    <text evidence="1">The sequence shown here is derived from an EMBL/GenBank/DDBJ whole genome shotgun (WGS) entry which is preliminary data.</text>
</comment>
<gene>
    <name evidence="1" type="ORF">Vadar_026322</name>
</gene>
<dbReference type="EMBL" id="CM037155">
    <property type="protein sequence ID" value="KAH7847460.1"/>
    <property type="molecule type" value="Genomic_DNA"/>
</dbReference>